<accession>A0A8J3CKR7</accession>
<sequence length="273" mass="30603">MTTPKIRTVSRGGSRFYIHPTSADRVPGVTSIIGMLPKPFLTAWAAKLTAETAVDLLGEVVGIALRDKQAAVDMLKRAPRRFTEAAADVGTEVHELCEHLSRGDRIGRVHPDLRPYVDGYQEFLDEFQPEFLELEATLWSDTHRYAGSCDWIAKIGDEIVIGDNKTTRSGVHEEVALQLTAYAFADYFLRPDGTQDPIPKIEAGAVVHLRPDEDDPSRPRWQLVPVRVDESVFDVFLTLRRVFEWDKDIKATVLGEPVNSAALARLRRGRKIT</sequence>
<evidence type="ECO:0000313" key="1">
    <source>
        <dbReference type="EMBL" id="GGM78570.1"/>
    </source>
</evidence>
<dbReference type="EMBL" id="BMMK01000041">
    <property type="protein sequence ID" value="GGM78570.1"/>
    <property type="molecule type" value="Genomic_DNA"/>
</dbReference>
<reference evidence="1" key="2">
    <citation type="submission" date="2020-09" db="EMBL/GenBank/DDBJ databases">
        <authorList>
            <person name="Sun Q."/>
            <person name="Zhou Y."/>
        </authorList>
    </citation>
    <scope>NUCLEOTIDE SEQUENCE</scope>
    <source>
        <strain evidence="1">CGMCC 4.5737</strain>
    </source>
</reference>
<evidence type="ECO:0000313" key="2">
    <source>
        <dbReference type="Proteomes" id="UP000637578"/>
    </source>
</evidence>
<keyword evidence="2" id="KW-1185">Reference proteome</keyword>
<dbReference type="Proteomes" id="UP000637578">
    <property type="component" value="Unassembled WGS sequence"/>
</dbReference>
<gene>
    <name evidence="1" type="ORF">GCM10012275_56490</name>
</gene>
<proteinExistence type="predicted"/>
<organism evidence="1 2">
    <name type="scientific">Longimycelium tulufanense</name>
    <dbReference type="NCBI Taxonomy" id="907463"/>
    <lineage>
        <taxon>Bacteria</taxon>
        <taxon>Bacillati</taxon>
        <taxon>Actinomycetota</taxon>
        <taxon>Actinomycetes</taxon>
        <taxon>Pseudonocardiales</taxon>
        <taxon>Pseudonocardiaceae</taxon>
        <taxon>Longimycelium</taxon>
    </lineage>
</organism>
<reference evidence="1" key="1">
    <citation type="journal article" date="2014" name="Int. J. Syst. Evol. Microbiol.">
        <title>Complete genome sequence of Corynebacterium casei LMG S-19264T (=DSM 44701T), isolated from a smear-ripened cheese.</title>
        <authorList>
            <consortium name="US DOE Joint Genome Institute (JGI-PGF)"/>
            <person name="Walter F."/>
            <person name="Albersmeier A."/>
            <person name="Kalinowski J."/>
            <person name="Ruckert C."/>
        </authorList>
    </citation>
    <scope>NUCLEOTIDE SEQUENCE</scope>
    <source>
        <strain evidence="1">CGMCC 4.5737</strain>
    </source>
</reference>
<evidence type="ECO:0008006" key="3">
    <source>
        <dbReference type="Google" id="ProtNLM"/>
    </source>
</evidence>
<protein>
    <recommendedName>
        <fullName evidence="3">PD-(D/E)XK endonuclease-like domain-containing protein</fullName>
    </recommendedName>
</protein>
<name>A0A8J3CKR7_9PSEU</name>
<comment type="caution">
    <text evidence="1">The sequence shown here is derived from an EMBL/GenBank/DDBJ whole genome shotgun (WGS) entry which is preliminary data.</text>
</comment>
<dbReference type="RefSeq" id="WP_229686806.1">
    <property type="nucleotide sequence ID" value="NZ_BMMK01000041.1"/>
</dbReference>
<dbReference type="AlphaFoldDB" id="A0A8J3CKR7"/>